<feature type="transmembrane region" description="Helical" evidence="6">
    <location>
        <begin position="151"/>
        <end position="172"/>
    </location>
</feature>
<keyword evidence="5 6" id="KW-0472">Membrane</keyword>
<feature type="transmembrane region" description="Helical" evidence="6">
    <location>
        <begin position="415"/>
        <end position="438"/>
    </location>
</feature>
<evidence type="ECO:0000256" key="1">
    <source>
        <dbReference type="ARBA" id="ARBA00004141"/>
    </source>
</evidence>
<dbReference type="GO" id="GO:0022857">
    <property type="term" value="F:transmembrane transporter activity"/>
    <property type="evidence" value="ECO:0007669"/>
    <property type="project" value="InterPro"/>
</dbReference>
<feature type="transmembrane region" description="Helical" evidence="6">
    <location>
        <begin position="380"/>
        <end position="403"/>
    </location>
</feature>
<keyword evidence="3 6" id="KW-0812">Transmembrane</keyword>
<feature type="domain" description="Major facilitator superfamily (MFS) profile" evidence="7">
    <location>
        <begin position="27"/>
        <end position="469"/>
    </location>
</feature>
<dbReference type="Pfam" id="PF00083">
    <property type="entry name" value="Sugar_tr"/>
    <property type="match status" value="1"/>
</dbReference>
<feature type="transmembrane region" description="Helical" evidence="6">
    <location>
        <begin position="64"/>
        <end position="82"/>
    </location>
</feature>
<evidence type="ECO:0000256" key="5">
    <source>
        <dbReference type="ARBA" id="ARBA00023136"/>
    </source>
</evidence>
<dbReference type="InterPro" id="IPR036259">
    <property type="entry name" value="MFS_trans_sf"/>
</dbReference>
<dbReference type="InterPro" id="IPR005828">
    <property type="entry name" value="MFS_sugar_transport-like"/>
</dbReference>
<accession>A0A2P2MQS3</accession>
<protein>
    <submittedName>
        <fullName evidence="8">Organic cation/carnitine transporter 7-like</fullName>
    </submittedName>
</protein>
<keyword evidence="4 6" id="KW-1133">Transmembrane helix</keyword>
<dbReference type="SUPFAM" id="SSF103473">
    <property type="entry name" value="MFS general substrate transporter"/>
    <property type="match status" value="1"/>
</dbReference>
<feature type="transmembrane region" description="Helical" evidence="6">
    <location>
        <begin position="444"/>
        <end position="464"/>
    </location>
</feature>
<reference evidence="8" key="1">
    <citation type="submission" date="2018-02" db="EMBL/GenBank/DDBJ databases">
        <title>Rhizophora mucronata_Transcriptome.</title>
        <authorList>
            <person name="Meera S.P."/>
            <person name="Sreeshan A."/>
            <person name="Augustine A."/>
        </authorList>
    </citation>
    <scope>NUCLEOTIDE SEQUENCE</scope>
    <source>
        <tissue evidence="8">Leaf</tissue>
    </source>
</reference>
<proteinExistence type="predicted"/>
<name>A0A2P2MQS3_RHIMU</name>
<feature type="transmembrane region" description="Helical" evidence="6">
    <location>
        <begin position="276"/>
        <end position="297"/>
    </location>
</feature>
<keyword evidence="2" id="KW-0813">Transport</keyword>
<feature type="transmembrane region" description="Helical" evidence="6">
    <location>
        <begin position="178"/>
        <end position="199"/>
    </location>
</feature>
<dbReference type="EMBL" id="GGEC01052082">
    <property type="protein sequence ID" value="MBX32566.1"/>
    <property type="molecule type" value="Transcribed_RNA"/>
</dbReference>
<dbReference type="AlphaFoldDB" id="A0A2P2MQS3"/>
<dbReference type="GO" id="GO:0016020">
    <property type="term" value="C:membrane"/>
    <property type="evidence" value="ECO:0007669"/>
    <property type="project" value="UniProtKB-SubCell"/>
</dbReference>
<feature type="transmembrane region" description="Helical" evidence="6">
    <location>
        <begin position="27"/>
        <end position="52"/>
    </location>
</feature>
<organism evidence="8">
    <name type="scientific">Rhizophora mucronata</name>
    <name type="common">Asiatic mangrove</name>
    <dbReference type="NCBI Taxonomy" id="61149"/>
    <lineage>
        <taxon>Eukaryota</taxon>
        <taxon>Viridiplantae</taxon>
        <taxon>Streptophyta</taxon>
        <taxon>Embryophyta</taxon>
        <taxon>Tracheophyta</taxon>
        <taxon>Spermatophyta</taxon>
        <taxon>Magnoliopsida</taxon>
        <taxon>eudicotyledons</taxon>
        <taxon>Gunneridae</taxon>
        <taxon>Pentapetalae</taxon>
        <taxon>rosids</taxon>
        <taxon>fabids</taxon>
        <taxon>Malpighiales</taxon>
        <taxon>Rhizophoraceae</taxon>
        <taxon>Rhizophora</taxon>
    </lineage>
</organism>
<evidence type="ECO:0000256" key="6">
    <source>
        <dbReference type="SAM" id="Phobius"/>
    </source>
</evidence>
<feature type="transmembrane region" description="Helical" evidence="6">
    <location>
        <begin position="118"/>
        <end position="139"/>
    </location>
</feature>
<feature type="transmembrane region" description="Helical" evidence="6">
    <location>
        <begin position="94"/>
        <end position="112"/>
    </location>
</feature>
<dbReference type="FunFam" id="1.20.1250.20:FF:000232">
    <property type="entry name" value="Organic cation/carnitine transporter 7"/>
    <property type="match status" value="1"/>
</dbReference>
<comment type="subcellular location">
    <subcellularLocation>
        <location evidence="1">Membrane</location>
        <topology evidence="1">Multi-pass membrane protein</topology>
    </subcellularLocation>
</comment>
<dbReference type="Gene3D" id="1.20.1250.20">
    <property type="entry name" value="MFS general substrate transporter like domains"/>
    <property type="match status" value="1"/>
</dbReference>
<dbReference type="PANTHER" id="PTHR23511:SF5">
    <property type="entry name" value="MAJOR FACILITATOR-TYPE TRANSPORTER HXNZ-RELATED"/>
    <property type="match status" value="1"/>
</dbReference>
<sequence>MADYRGQSYTVDEALLAIGFGKFQYMVMFYAGMGWVAEAMEMMILSFVGPAVKTEWNLTSRQESLITTVVFAGMMVGAFSWGQVSDRFGRRRGYLVATLATSAAGLLSAFAPNYVSLLIARCFVGLGIGGCPVLFSYFLEFVPAPNRGTWMMVFSAFWTFGTIFEAGLAWIVMPRLGWRWLLGLSAVPSFILLVFYIATPESPRYLCLKGKKNDALRFMQKIAKINGKELPPGVLVADHELDHQLQGDKPPPEGPILKDSHLSPFQIVRLLLSTKLIRTTLLLWVIFIANAFSYYGLVLMTTELNNKNNKCHQTQEANSQKKSDGVNYKDVFITSFAEFPGLIISAIIIDRIGRKLSMAVMFFVCCVFMLPLVVHRSSRVTTALLFMARICITGTFSIIYIYAPEIYPTSVRSTGLGLASSMGRIGGMICPLVAVSLVQGCHQSAAVGLFVGVVFIAGICALLFPYETKGRELMESITTTNYEKPKSVKQEEP</sequence>
<evidence type="ECO:0000256" key="3">
    <source>
        <dbReference type="ARBA" id="ARBA00022692"/>
    </source>
</evidence>
<dbReference type="PROSITE" id="PS50850">
    <property type="entry name" value="MFS"/>
    <property type="match status" value="1"/>
</dbReference>
<feature type="transmembrane region" description="Helical" evidence="6">
    <location>
        <begin position="356"/>
        <end position="374"/>
    </location>
</feature>
<feature type="transmembrane region" description="Helical" evidence="6">
    <location>
        <begin position="331"/>
        <end position="349"/>
    </location>
</feature>
<evidence type="ECO:0000256" key="2">
    <source>
        <dbReference type="ARBA" id="ARBA00022448"/>
    </source>
</evidence>
<evidence type="ECO:0000256" key="4">
    <source>
        <dbReference type="ARBA" id="ARBA00022989"/>
    </source>
</evidence>
<dbReference type="InterPro" id="IPR020846">
    <property type="entry name" value="MFS_dom"/>
</dbReference>
<evidence type="ECO:0000259" key="7">
    <source>
        <dbReference type="PROSITE" id="PS50850"/>
    </source>
</evidence>
<evidence type="ECO:0000313" key="8">
    <source>
        <dbReference type="EMBL" id="MBX32566.1"/>
    </source>
</evidence>
<dbReference type="PANTHER" id="PTHR23511">
    <property type="entry name" value="SYNAPTIC VESICLE GLYCOPROTEIN 2"/>
    <property type="match status" value="1"/>
</dbReference>